<evidence type="ECO:0000313" key="3">
    <source>
        <dbReference type="Proteomes" id="UP000027583"/>
    </source>
</evidence>
<organism evidence="2 3">
    <name type="scientific">Asaia bogorensis</name>
    <dbReference type="NCBI Taxonomy" id="91915"/>
    <lineage>
        <taxon>Bacteria</taxon>
        <taxon>Pseudomonadati</taxon>
        <taxon>Pseudomonadota</taxon>
        <taxon>Alphaproteobacteria</taxon>
        <taxon>Acetobacterales</taxon>
        <taxon>Acetobacteraceae</taxon>
        <taxon>Asaia</taxon>
    </lineage>
</organism>
<keyword evidence="1" id="KW-0732">Signal</keyword>
<reference evidence="2 3" key="2">
    <citation type="journal article" date="2014" name="PLoS ONE">
        <title>Evolution of mitochondria reconstructed from the energy metabolism of living bacteria.</title>
        <authorList>
            <person name="Degli Esposti M."/>
            <person name="Chouaia B."/>
            <person name="Comandatore F."/>
            <person name="Crotti E."/>
            <person name="Sassera D."/>
            <person name="Lievens P.M."/>
            <person name="Daffonchio D."/>
            <person name="Bandi C."/>
        </authorList>
    </citation>
    <scope>NUCLEOTIDE SEQUENCE [LARGE SCALE GENOMIC DNA]</scope>
    <source>
        <strain evidence="2 3">SF2.1</strain>
    </source>
</reference>
<evidence type="ECO:0008006" key="4">
    <source>
        <dbReference type="Google" id="ProtNLM"/>
    </source>
</evidence>
<sequence length="232" mass="23996">MTQLSSITIKAASAGRRKGAASRYAALGVLALLSAPVASAALITPALAQTAAPSSAAIAPINDLYAVLGQIQTTSSGSNEARAQIMAPVIDRVFDLSTVLHNSIGMRYITLSADEQTKLLAAFRQFTIARYVSSFKKGGSAKFTVSPTTRPAPSGGSTLVNTTIGDGSDTATAINYVMMPSGGGYRIVDILLNGHISQVAAQRADFSSTLARGGADALVTLLNRKTAKFMNN</sequence>
<dbReference type="AlphaFoldDB" id="A0A060QCM0"/>
<dbReference type="Proteomes" id="UP000027583">
    <property type="component" value="Unassembled WGS sequence"/>
</dbReference>
<evidence type="ECO:0000256" key="1">
    <source>
        <dbReference type="SAM" id="SignalP"/>
    </source>
</evidence>
<dbReference type="Pfam" id="PF05494">
    <property type="entry name" value="MlaC"/>
    <property type="match status" value="1"/>
</dbReference>
<dbReference type="Gene3D" id="3.10.450.710">
    <property type="entry name" value="Tgt2/MlaC"/>
    <property type="match status" value="1"/>
</dbReference>
<gene>
    <name evidence="2" type="ORF">ASAP_0839</name>
</gene>
<reference evidence="2 3" key="1">
    <citation type="journal article" date="2014" name="Genome Biol. Evol.">
        <title>Acetic acid bacteria genomes reveal functional traits for adaptation to life in insect guts.</title>
        <authorList>
            <person name="Chouaia B."/>
            <person name="Gaiarsa S."/>
            <person name="Crotti E."/>
            <person name="Comandatore F."/>
            <person name="Degli Esposti M."/>
            <person name="Ricci I."/>
            <person name="Alma A."/>
            <person name="Favia G."/>
            <person name="Bandi C."/>
            <person name="Daffonchio D."/>
        </authorList>
    </citation>
    <scope>NUCLEOTIDE SEQUENCE [LARGE SCALE GENOMIC DNA]</scope>
    <source>
        <strain evidence="2 3">SF2.1</strain>
    </source>
</reference>
<comment type="caution">
    <text evidence="2">The sequence shown here is derived from an EMBL/GenBank/DDBJ whole genome shotgun (WGS) entry which is preliminary data.</text>
</comment>
<accession>A0A060QCM0</accession>
<dbReference type="eggNOG" id="COG2854">
    <property type="taxonomic scope" value="Bacteria"/>
</dbReference>
<proteinExistence type="predicted"/>
<protein>
    <recommendedName>
        <fullName evidence="4">Toluene transporter</fullName>
    </recommendedName>
</protein>
<dbReference type="InterPro" id="IPR042245">
    <property type="entry name" value="Tgt2/MlaC_sf"/>
</dbReference>
<dbReference type="InterPro" id="IPR008869">
    <property type="entry name" value="MlaC/ttg2D"/>
</dbReference>
<evidence type="ECO:0000313" key="2">
    <source>
        <dbReference type="EMBL" id="CDG38884.1"/>
    </source>
</evidence>
<name>A0A060QCM0_9PROT</name>
<feature type="signal peptide" evidence="1">
    <location>
        <begin position="1"/>
        <end position="40"/>
    </location>
</feature>
<dbReference type="PANTHER" id="PTHR36573">
    <property type="entry name" value="INTERMEMBRANE PHOSPHOLIPID TRANSPORT SYSTEM BINDING PROTEIN MLAC"/>
    <property type="match status" value="1"/>
</dbReference>
<dbReference type="EMBL" id="CBLX010000004">
    <property type="protein sequence ID" value="CDG38884.1"/>
    <property type="molecule type" value="Genomic_DNA"/>
</dbReference>
<dbReference type="RefSeq" id="WP_023978795.1">
    <property type="nucleotide sequence ID" value="NZ_CBLX010000004.1"/>
</dbReference>
<dbReference type="PANTHER" id="PTHR36573:SF1">
    <property type="entry name" value="INTERMEMBRANE PHOSPHOLIPID TRANSPORT SYSTEM BINDING PROTEIN MLAC"/>
    <property type="match status" value="1"/>
</dbReference>
<feature type="chain" id="PRO_5001590335" description="Toluene transporter" evidence="1">
    <location>
        <begin position="41"/>
        <end position="232"/>
    </location>
</feature>